<dbReference type="Proteomes" id="UP000323844">
    <property type="component" value="Chromosome"/>
</dbReference>
<dbReference type="Gene3D" id="1.20.1560.10">
    <property type="entry name" value="ABC transporter type 1, transmembrane domain"/>
    <property type="match status" value="1"/>
</dbReference>
<evidence type="ECO:0000313" key="12">
    <source>
        <dbReference type="EMBL" id="QEK39820.1"/>
    </source>
</evidence>
<dbReference type="FunFam" id="3.40.50.300:FF:000218">
    <property type="entry name" value="Multidrug ABC transporter ATP-binding protein"/>
    <property type="match status" value="1"/>
</dbReference>
<feature type="transmembrane region" description="Helical" evidence="9">
    <location>
        <begin position="62"/>
        <end position="80"/>
    </location>
</feature>
<dbReference type="Pfam" id="PF00005">
    <property type="entry name" value="ABC_tran"/>
    <property type="match status" value="1"/>
</dbReference>
<dbReference type="GO" id="GO:0005886">
    <property type="term" value="C:plasma membrane"/>
    <property type="evidence" value="ECO:0007669"/>
    <property type="project" value="UniProtKB-SubCell"/>
</dbReference>
<dbReference type="PANTHER" id="PTHR24221:SF654">
    <property type="entry name" value="ATP-BINDING CASSETTE SUB-FAMILY B MEMBER 6"/>
    <property type="match status" value="1"/>
</dbReference>
<dbReference type="GO" id="GO:0034040">
    <property type="term" value="F:ATPase-coupled lipid transmembrane transporter activity"/>
    <property type="evidence" value="ECO:0007669"/>
    <property type="project" value="TreeGrafter"/>
</dbReference>
<dbReference type="GO" id="GO:0005524">
    <property type="term" value="F:ATP binding"/>
    <property type="evidence" value="ECO:0007669"/>
    <property type="project" value="UniProtKB-KW"/>
</dbReference>
<dbReference type="GO" id="GO:0016887">
    <property type="term" value="F:ATP hydrolysis activity"/>
    <property type="evidence" value="ECO:0007669"/>
    <property type="project" value="InterPro"/>
</dbReference>
<feature type="domain" description="ABC transporter" evidence="10">
    <location>
        <begin position="343"/>
        <end position="578"/>
    </location>
</feature>
<evidence type="ECO:0000256" key="1">
    <source>
        <dbReference type="ARBA" id="ARBA00004429"/>
    </source>
</evidence>
<dbReference type="OrthoDB" id="5288404at2"/>
<keyword evidence="5 12" id="KW-0067">ATP-binding</keyword>
<dbReference type="Gene3D" id="3.40.50.300">
    <property type="entry name" value="P-loop containing nucleotide triphosphate hydrolases"/>
    <property type="match status" value="1"/>
</dbReference>
<evidence type="ECO:0000256" key="9">
    <source>
        <dbReference type="SAM" id="Phobius"/>
    </source>
</evidence>
<feature type="transmembrane region" description="Helical" evidence="9">
    <location>
        <begin position="280"/>
        <end position="301"/>
    </location>
</feature>
<comment type="subcellular location">
    <subcellularLocation>
        <location evidence="1">Cell inner membrane</location>
        <topology evidence="1">Multi-pass membrane protein</topology>
    </subcellularLocation>
</comment>
<organism evidence="12 13">
    <name type="scientific">Candidatus Sneabacter namystus</name>
    <dbReference type="NCBI Taxonomy" id="2601646"/>
    <lineage>
        <taxon>Bacteria</taxon>
        <taxon>Pseudomonadati</taxon>
        <taxon>Pseudomonadota</taxon>
        <taxon>Alphaproteobacteria</taxon>
        <taxon>Rickettsiales</taxon>
        <taxon>Rickettsiaceae</taxon>
        <taxon>Rickettsieae</taxon>
        <taxon>Candidatus Sneabacter</taxon>
    </lineage>
</organism>
<dbReference type="PROSITE" id="PS50929">
    <property type="entry name" value="ABC_TM1F"/>
    <property type="match status" value="1"/>
</dbReference>
<dbReference type="InterPro" id="IPR003593">
    <property type="entry name" value="AAA+_ATPase"/>
</dbReference>
<feature type="transmembrane region" description="Helical" evidence="9">
    <location>
        <begin position="166"/>
        <end position="183"/>
    </location>
</feature>
<evidence type="ECO:0000256" key="8">
    <source>
        <dbReference type="ARBA" id="ARBA00024725"/>
    </source>
</evidence>
<evidence type="ECO:0000256" key="2">
    <source>
        <dbReference type="ARBA" id="ARBA00005417"/>
    </source>
</evidence>
<protein>
    <submittedName>
        <fullName evidence="12">ABC transporter ATP-binding protein</fullName>
    </submittedName>
</protein>
<dbReference type="Pfam" id="PF00664">
    <property type="entry name" value="ABC_membrane"/>
    <property type="match status" value="1"/>
</dbReference>
<dbReference type="InterPro" id="IPR003439">
    <property type="entry name" value="ABC_transporter-like_ATP-bd"/>
</dbReference>
<gene>
    <name evidence="12" type="ORF">FZC37_02700</name>
</gene>
<proteinExistence type="inferred from homology"/>
<dbReference type="InterPro" id="IPR011527">
    <property type="entry name" value="ABC1_TM_dom"/>
</dbReference>
<evidence type="ECO:0000256" key="6">
    <source>
        <dbReference type="ARBA" id="ARBA00022989"/>
    </source>
</evidence>
<evidence type="ECO:0000256" key="3">
    <source>
        <dbReference type="ARBA" id="ARBA00022692"/>
    </source>
</evidence>
<keyword evidence="3 9" id="KW-0812">Transmembrane</keyword>
<dbReference type="GO" id="GO:0140359">
    <property type="term" value="F:ABC-type transporter activity"/>
    <property type="evidence" value="ECO:0007669"/>
    <property type="project" value="InterPro"/>
</dbReference>
<evidence type="ECO:0000256" key="4">
    <source>
        <dbReference type="ARBA" id="ARBA00022741"/>
    </source>
</evidence>
<dbReference type="KEGG" id="snay:FZC37_02700"/>
<keyword evidence="7 9" id="KW-0472">Membrane</keyword>
<keyword evidence="13" id="KW-1185">Reference proteome</keyword>
<feature type="transmembrane region" description="Helical" evidence="9">
    <location>
        <begin position="243"/>
        <end position="268"/>
    </location>
</feature>
<evidence type="ECO:0000256" key="7">
    <source>
        <dbReference type="ARBA" id="ARBA00023136"/>
    </source>
</evidence>
<evidence type="ECO:0000259" key="10">
    <source>
        <dbReference type="PROSITE" id="PS50893"/>
    </source>
</evidence>
<evidence type="ECO:0000256" key="5">
    <source>
        <dbReference type="ARBA" id="ARBA00022840"/>
    </source>
</evidence>
<feature type="transmembrane region" description="Helical" evidence="9">
    <location>
        <begin position="21"/>
        <end position="42"/>
    </location>
</feature>
<dbReference type="SUPFAM" id="SSF90123">
    <property type="entry name" value="ABC transporter transmembrane region"/>
    <property type="match status" value="1"/>
</dbReference>
<dbReference type="PROSITE" id="PS50893">
    <property type="entry name" value="ABC_TRANSPORTER_2"/>
    <property type="match status" value="1"/>
</dbReference>
<dbReference type="SMART" id="SM00382">
    <property type="entry name" value="AAA"/>
    <property type="match status" value="1"/>
</dbReference>
<evidence type="ECO:0000259" key="11">
    <source>
        <dbReference type="PROSITE" id="PS50929"/>
    </source>
</evidence>
<keyword evidence="6 9" id="KW-1133">Transmembrane helix</keyword>
<dbReference type="EMBL" id="CP043312">
    <property type="protein sequence ID" value="QEK39820.1"/>
    <property type="molecule type" value="Genomic_DNA"/>
</dbReference>
<accession>A0A5C0UJ88</accession>
<reference evidence="12 13" key="1">
    <citation type="submission" date="2019-08" db="EMBL/GenBank/DDBJ databases">
        <title>Highly reduced genomes of protist endosymbionts show evolutionary convergence.</title>
        <authorList>
            <person name="George E."/>
            <person name="Husnik F."/>
            <person name="Tashyreva D."/>
            <person name="Prokopchuk G."/>
            <person name="Horak A."/>
            <person name="Kwong W.K."/>
            <person name="Lukes J."/>
            <person name="Keeling P.J."/>
        </authorList>
    </citation>
    <scope>NUCLEOTIDE SEQUENCE [LARGE SCALE GENOMIC DNA]</scope>
    <source>
        <strain evidence="12">1621</strain>
    </source>
</reference>
<dbReference type="PANTHER" id="PTHR24221">
    <property type="entry name" value="ATP-BINDING CASSETTE SUB-FAMILY B"/>
    <property type="match status" value="1"/>
</dbReference>
<dbReference type="InterPro" id="IPR027417">
    <property type="entry name" value="P-loop_NTPase"/>
</dbReference>
<evidence type="ECO:0000313" key="13">
    <source>
        <dbReference type="Proteomes" id="UP000323844"/>
    </source>
</evidence>
<feature type="domain" description="ABC transmembrane type-1" evidence="11">
    <location>
        <begin position="24"/>
        <end position="309"/>
    </location>
</feature>
<dbReference type="InterPro" id="IPR039421">
    <property type="entry name" value="Type_1_exporter"/>
</dbReference>
<dbReference type="AlphaFoldDB" id="A0A5C0UJ88"/>
<dbReference type="SUPFAM" id="SSF52540">
    <property type="entry name" value="P-loop containing nucleoside triphosphate hydrolases"/>
    <property type="match status" value="1"/>
</dbReference>
<dbReference type="InterPro" id="IPR036640">
    <property type="entry name" value="ABC1_TM_sf"/>
</dbReference>
<keyword evidence="4" id="KW-0547">Nucleotide-binding</keyword>
<name>A0A5C0UJ88_9RICK</name>
<comment type="function">
    <text evidence="8">Part of an ABC transporter complex. Transmembrane domains (TMD) form a pore in the inner membrane and the ATP-binding domain (NBD) is responsible for energy generation.</text>
</comment>
<comment type="similarity">
    <text evidence="2">Belongs to the ABC transporter superfamily.</text>
</comment>
<sequence>MNSVNKSIWSFFWHHIKPYKWFYLVMLLAPITYSFAPFAYNYSVKMLVDILARHGRNWGTEIMSPILLLLGSFIASQVLWRISEVAEWMSEPLVRRSILLYTYDRIQNHPLSFFQNTYSGIINSKAKSLLEGYDKFWGEMHSGVFQEVLQITVGLVALYITHARLGLYITMWITLYCGLIFTLSRKLYYLNISEALGKHAVMGEIADKVLNILSIYNFATKRHESRLLDNDIKDLLIPRQVKVYKYACFIQIVNGVAHLCMFAFILFYSLKLYHKELITLGDVALIFSTSGMLSLDIWHAMEAMQDLIKAMGEMKSAMDILQTPEKISNGCNVQQLDAKEKQIQFKNICFSYDNDVILSNINIVINPGEKLGIVGYSGTGKSTLIGLLLRNFTPTSGQIFVGDQNIQNITEESLKANIAVVPQDIMLFKRSVIDNIRYGNLSASDEEVIAVSKKAQLSDFIDHLPDKYNSPIGERGSKISTGQRQRISIARAMLKNAPILILDEATSALDGKTEKIVQENIDTMVSDSKKTVIIIAHRLSTLKNMDRILVLGNKGIQEEGTHEELMAQKDGMYKKLWEVHSQYNKTA</sequence>